<comment type="subcellular location">
    <subcellularLocation>
        <location evidence="1">Membrane</location>
        <topology evidence="1">Multi-pass membrane protein</topology>
    </subcellularLocation>
</comment>
<dbReference type="PROSITE" id="PS50283">
    <property type="entry name" value="NA_SOLUT_SYMP_3"/>
    <property type="match status" value="1"/>
</dbReference>
<keyword evidence="5 8" id="KW-1133">Transmembrane helix</keyword>
<feature type="transmembrane region" description="Helical" evidence="8">
    <location>
        <begin position="12"/>
        <end position="34"/>
    </location>
</feature>
<comment type="caution">
    <text evidence="9">The sequence shown here is derived from an EMBL/GenBank/DDBJ whole genome shotgun (WGS) entry which is preliminary data.</text>
</comment>
<reference evidence="9" key="1">
    <citation type="submission" date="2023-03" db="EMBL/GenBank/DDBJ databases">
        <title>Massive genome expansion in bonnet fungi (Mycena s.s.) driven by repeated elements and novel gene families across ecological guilds.</title>
        <authorList>
            <consortium name="Lawrence Berkeley National Laboratory"/>
            <person name="Harder C.B."/>
            <person name="Miyauchi S."/>
            <person name="Viragh M."/>
            <person name="Kuo A."/>
            <person name="Thoen E."/>
            <person name="Andreopoulos B."/>
            <person name="Lu D."/>
            <person name="Skrede I."/>
            <person name="Drula E."/>
            <person name="Henrissat B."/>
            <person name="Morin E."/>
            <person name="Kohler A."/>
            <person name="Barry K."/>
            <person name="LaButti K."/>
            <person name="Morin E."/>
            <person name="Salamov A."/>
            <person name="Lipzen A."/>
            <person name="Mereny Z."/>
            <person name="Hegedus B."/>
            <person name="Baldrian P."/>
            <person name="Stursova M."/>
            <person name="Weitz H."/>
            <person name="Taylor A."/>
            <person name="Grigoriev I.V."/>
            <person name="Nagy L.G."/>
            <person name="Martin F."/>
            <person name="Kauserud H."/>
        </authorList>
    </citation>
    <scope>NUCLEOTIDE SEQUENCE</scope>
    <source>
        <strain evidence="9">CBHHK067</strain>
    </source>
</reference>
<accession>A0AAD7G0B2</accession>
<dbReference type="InterPro" id="IPR038377">
    <property type="entry name" value="Na/Glc_symporter_sf"/>
</dbReference>
<feature type="transmembrane region" description="Helical" evidence="8">
    <location>
        <begin position="351"/>
        <end position="376"/>
    </location>
</feature>
<dbReference type="NCBIfam" id="TIGR00813">
    <property type="entry name" value="sss"/>
    <property type="match status" value="1"/>
</dbReference>
<evidence type="ECO:0000256" key="5">
    <source>
        <dbReference type="ARBA" id="ARBA00022989"/>
    </source>
</evidence>
<feature type="transmembrane region" description="Helical" evidence="8">
    <location>
        <begin position="255"/>
        <end position="271"/>
    </location>
</feature>
<dbReference type="AlphaFoldDB" id="A0AAD7G0B2"/>
<dbReference type="InterPro" id="IPR031155">
    <property type="entry name" value="DUR"/>
</dbReference>
<feature type="transmembrane region" description="Helical" evidence="8">
    <location>
        <begin position="397"/>
        <end position="419"/>
    </location>
</feature>
<organism evidence="9 10">
    <name type="scientific">Mycena rosella</name>
    <name type="common">Pink bonnet</name>
    <name type="synonym">Agaricus rosellus</name>
    <dbReference type="NCBI Taxonomy" id="1033263"/>
    <lineage>
        <taxon>Eukaryota</taxon>
        <taxon>Fungi</taxon>
        <taxon>Dikarya</taxon>
        <taxon>Basidiomycota</taxon>
        <taxon>Agaricomycotina</taxon>
        <taxon>Agaricomycetes</taxon>
        <taxon>Agaricomycetidae</taxon>
        <taxon>Agaricales</taxon>
        <taxon>Marasmiineae</taxon>
        <taxon>Mycenaceae</taxon>
        <taxon>Mycena</taxon>
    </lineage>
</organism>
<evidence type="ECO:0000256" key="4">
    <source>
        <dbReference type="ARBA" id="ARBA00022692"/>
    </source>
</evidence>
<feature type="transmembrane region" description="Helical" evidence="8">
    <location>
        <begin position="453"/>
        <end position="473"/>
    </location>
</feature>
<dbReference type="GO" id="GO:0015204">
    <property type="term" value="F:urea transmembrane transporter activity"/>
    <property type="evidence" value="ECO:0007669"/>
    <property type="project" value="InterPro"/>
</dbReference>
<evidence type="ECO:0000256" key="2">
    <source>
        <dbReference type="ARBA" id="ARBA00006434"/>
    </source>
</evidence>
<feature type="transmembrane region" description="Helical" evidence="8">
    <location>
        <begin position="132"/>
        <end position="154"/>
    </location>
</feature>
<evidence type="ECO:0000256" key="8">
    <source>
        <dbReference type="SAM" id="Phobius"/>
    </source>
</evidence>
<dbReference type="PANTHER" id="PTHR46154">
    <property type="match status" value="1"/>
</dbReference>
<keyword evidence="4 8" id="KW-0812">Transmembrane</keyword>
<keyword evidence="3" id="KW-0813">Transport</keyword>
<dbReference type="Pfam" id="PF00474">
    <property type="entry name" value="SSF"/>
    <property type="match status" value="1"/>
</dbReference>
<feature type="transmembrane region" description="Helical" evidence="8">
    <location>
        <begin position="425"/>
        <end position="446"/>
    </location>
</feature>
<evidence type="ECO:0000256" key="6">
    <source>
        <dbReference type="ARBA" id="ARBA00023136"/>
    </source>
</evidence>
<dbReference type="GO" id="GO:0015606">
    <property type="term" value="F:spermidine transmembrane transporter activity"/>
    <property type="evidence" value="ECO:0007669"/>
    <property type="project" value="UniProtKB-ARBA"/>
</dbReference>
<dbReference type="PANTHER" id="PTHR46154:SF2">
    <property type="entry name" value="SOLUTE SYMPORTER FAMILY TRANSPORTER (AFU_ORTHOLOGUE AFUA_6G03200)"/>
    <property type="match status" value="1"/>
</dbReference>
<dbReference type="Proteomes" id="UP001221757">
    <property type="component" value="Unassembled WGS sequence"/>
</dbReference>
<dbReference type="EMBL" id="JARKIE010000367">
    <property type="protein sequence ID" value="KAJ7649231.1"/>
    <property type="molecule type" value="Genomic_DNA"/>
</dbReference>
<evidence type="ECO:0000313" key="9">
    <source>
        <dbReference type="EMBL" id="KAJ7649231.1"/>
    </source>
</evidence>
<sequence>MSSVATVLPQGAGYGVVVGIGLFFSAFMIGLTAIQARYTPFSPRSSEEFSSASRSVKPGLIAAGIVSAWTWAATLLQSSAVAYKYGISGPWWYGSGATIQVLLFAMIAAKLKSNAPYAHTWLEIVGVRWGKTAHLVFMFFGFATNIIVSSMLVLGGSATVTDLTGMNTIAACFLIPLGVSIYVVVGGMRSTLLCDYTHTTVLFVIILVFVFSVYATSDKIGSPGKMYELLTAAAAAAPVEGNAHGSYITMRSKNGLIFGVINIIGNFATVFQDQAYFQRAIASRPSSTVKAYLLGGIAWFAIPFTLATTLGLAAVALRGDPAMRVLSPADVSAGLPAAAAASALLGKSGAAALLVLLFLAVTSATSAELIAVSSLLTYDVYKKYINPEATEAQILRVSHLMVALYALVIGLAGLIFFYIGVSMGWLYTFMGVILGSGVAPIALCITWSRANKWGCIVGSLVGFGAGIIAWLVTTATLNGGVINVTTSGGDFEMLAGNLASIGVGGIIATVTSLIWPEDFDFESTRAINKPELIAQILEKEAAGKEDGRPSMEKKERAPSVADSFDAAEIEDELDPVALNKAFLFAAWSSLVLLVVLIILIPLPLFFASTIYGKGGLTAWVVIGIIWTFLSAFSVVLYPLWESRAALSLIFRGVIKDIFARGSGKFVEPSPQAA</sequence>
<gene>
    <name evidence="9" type="ORF">B0H17DRAFT_1102530</name>
</gene>
<evidence type="ECO:0000313" key="10">
    <source>
        <dbReference type="Proteomes" id="UP001221757"/>
    </source>
</evidence>
<dbReference type="FunFam" id="1.20.1730.10:FF:000006">
    <property type="entry name" value="Urea active transporter"/>
    <property type="match status" value="1"/>
</dbReference>
<dbReference type="CDD" id="cd11476">
    <property type="entry name" value="SLC5sbd_DUR3"/>
    <property type="match status" value="1"/>
</dbReference>
<feature type="transmembrane region" description="Helical" evidence="8">
    <location>
        <begin position="618"/>
        <end position="640"/>
    </location>
</feature>
<feature type="transmembrane region" description="Helical" evidence="8">
    <location>
        <begin position="197"/>
        <end position="217"/>
    </location>
</feature>
<feature type="transmembrane region" description="Helical" evidence="8">
    <location>
        <begin position="92"/>
        <end position="111"/>
    </location>
</feature>
<comment type="similarity">
    <text evidence="2 7">Belongs to the sodium:solute symporter (SSF) (TC 2.A.21) family.</text>
</comment>
<protein>
    <submittedName>
        <fullName evidence="9">Urea transporter</fullName>
    </submittedName>
</protein>
<dbReference type="InterPro" id="IPR001734">
    <property type="entry name" value="Na/solute_symporter"/>
</dbReference>
<dbReference type="GO" id="GO:0005886">
    <property type="term" value="C:plasma membrane"/>
    <property type="evidence" value="ECO:0007669"/>
    <property type="project" value="TreeGrafter"/>
</dbReference>
<keyword evidence="6 8" id="KW-0472">Membrane</keyword>
<feature type="transmembrane region" description="Helical" evidence="8">
    <location>
        <begin position="582"/>
        <end position="606"/>
    </location>
</feature>
<name>A0AAD7G0B2_MYCRO</name>
<evidence type="ECO:0000256" key="7">
    <source>
        <dbReference type="RuleBase" id="RU362091"/>
    </source>
</evidence>
<feature type="transmembrane region" description="Helical" evidence="8">
    <location>
        <begin position="493"/>
        <end position="515"/>
    </location>
</feature>
<evidence type="ECO:0000256" key="3">
    <source>
        <dbReference type="ARBA" id="ARBA00022448"/>
    </source>
</evidence>
<proteinExistence type="inferred from homology"/>
<evidence type="ECO:0000256" key="1">
    <source>
        <dbReference type="ARBA" id="ARBA00004141"/>
    </source>
</evidence>
<feature type="transmembrane region" description="Helical" evidence="8">
    <location>
        <begin position="292"/>
        <end position="317"/>
    </location>
</feature>
<keyword evidence="10" id="KW-1185">Reference proteome</keyword>
<dbReference type="Gene3D" id="1.20.1730.10">
    <property type="entry name" value="Sodium/glucose cotransporter"/>
    <property type="match status" value="1"/>
</dbReference>
<feature type="transmembrane region" description="Helical" evidence="8">
    <location>
        <begin position="166"/>
        <end position="185"/>
    </location>
</feature>